<proteinExistence type="predicted"/>
<name>A0ACB8TUS9_9APHY</name>
<organism evidence="1 2">
    <name type="scientific">Irpex rosettiformis</name>
    <dbReference type="NCBI Taxonomy" id="378272"/>
    <lineage>
        <taxon>Eukaryota</taxon>
        <taxon>Fungi</taxon>
        <taxon>Dikarya</taxon>
        <taxon>Basidiomycota</taxon>
        <taxon>Agaricomycotina</taxon>
        <taxon>Agaricomycetes</taxon>
        <taxon>Polyporales</taxon>
        <taxon>Irpicaceae</taxon>
        <taxon>Irpex</taxon>
    </lineage>
</organism>
<reference evidence="1" key="1">
    <citation type="journal article" date="2021" name="Environ. Microbiol.">
        <title>Gene family expansions and transcriptome signatures uncover fungal adaptations to wood decay.</title>
        <authorList>
            <person name="Hage H."/>
            <person name="Miyauchi S."/>
            <person name="Viragh M."/>
            <person name="Drula E."/>
            <person name="Min B."/>
            <person name="Chaduli D."/>
            <person name="Navarro D."/>
            <person name="Favel A."/>
            <person name="Norest M."/>
            <person name="Lesage-Meessen L."/>
            <person name="Balint B."/>
            <person name="Merenyi Z."/>
            <person name="de Eugenio L."/>
            <person name="Morin E."/>
            <person name="Martinez A.T."/>
            <person name="Baldrian P."/>
            <person name="Stursova M."/>
            <person name="Martinez M.J."/>
            <person name="Novotny C."/>
            <person name="Magnuson J.K."/>
            <person name="Spatafora J.W."/>
            <person name="Maurice S."/>
            <person name="Pangilinan J."/>
            <person name="Andreopoulos W."/>
            <person name="LaButti K."/>
            <person name="Hundley H."/>
            <person name="Na H."/>
            <person name="Kuo A."/>
            <person name="Barry K."/>
            <person name="Lipzen A."/>
            <person name="Henrissat B."/>
            <person name="Riley R."/>
            <person name="Ahrendt S."/>
            <person name="Nagy L.G."/>
            <person name="Grigoriev I.V."/>
            <person name="Martin F."/>
            <person name="Rosso M.N."/>
        </authorList>
    </citation>
    <scope>NUCLEOTIDE SEQUENCE</scope>
    <source>
        <strain evidence="1">CBS 384.51</strain>
    </source>
</reference>
<gene>
    <name evidence="1" type="ORF">BDY19DRAFT_996693</name>
</gene>
<dbReference type="Proteomes" id="UP001055072">
    <property type="component" value="Unassembled WGS sequence"/>
</dbReference>
<accession>A0ACB8TUS9</accession>
<protein>
    <submittedName>
        <fullName evidence="1">Uncharacterized protein</fullName>
    </submittedName>
</protein>
<keyword evidence="2" id="KW-1185">Reference proteome</keyword>
<evidence type="ECO:0000313" key="1">
    <source>
        <dbReference type="EMBL" id="KAI0085569.1"/>
    </source>
</evidence>
<dbReference type="EMBL" id="MU274930">
    <property type="protein sequence ID" value="KAI0085569.1"/>
    <property type="molecule type" value="Genomic_DNA"/>
</dbReference>
<comment type="caution">
    <text evidence="1">The sequence shown here is derived from an EMBL/GenBank/DDBJ whole genome shotgun (WGS) entry which is preliminary data.</text>
</comment>
<sequence length="480" mass="46303">MFAKAFLVALLSLSLATTSLAIPAQNNFRGGKSIDSSAVCATGITTVTVTAGAAAATGTNVAVSTGSTTGNNTGNKGGKSTGNSGNSGNNASGGKGAAGNNGKGTTSTSVVSSAVAATTTAAAAAATSSAATSSGNNAASGKTGTGATGNNLQTSLTLDPSVVCSNFAATGNNPPVTGQVDSLTTTNNFINFCSSTNQKLPLTNGLQVTTGSCNPAPMGQIPSVNNLVASKFQFPRNLDIVKSNTAFTISYSIAHLQTGSFTNAQNTYYAAPQQLNAAGDVIGHSHVVIEPQNGVQSTDLVTDNKFAFFKGVNGAATNGILTVDVTQGLPAGTYKLTTINSAANHQPVLMPVAQHRSTEDSVFFVVTDDGKAPAEFAKILGASGAAAAGTGTAAAGTGAAAASSVASSAAASTGNGKGSNNAAAGTAASSAVSAASSSAAAKATSAASSSAAAAATSAATKGGKSSGFKGGKPGKRRAAF</sequence>
<evidence type="ECO:0000313" key="2">
    <source>
        <dbReference type="Proteomes" id="UP001055072"/>
    </source>
</evidence>